<comment type="function">
    <text evidence="10">Critical mediator, in cooperation with CASP4, of endoplasmic reticulum-stress induced apoptosis. Required or the activation of CASP4 following endoplasmic reticulum stress.</text>
</comment>
<organism evidence="13 14">
    <name type="scientific">Magallana gigas</name>
    <name type="common">Pacific oyster</name>
    <name type="synonym">Crassostrea gigas</name>
    <dbReference type="NCBI Taxonomy" id="29159"/>
    <lineage>
        <taxon>Eukaryota</taxon>
        <taxon>Metazoa</taxon>
        <taxon>Spiralia</taxon>
        <taxon>Lophotrochozoa</taxon>
        <taxon>Mollusca</taxon>
        <taxon>Bivalvia</taxon>
        <taxon>Autobranchia</taxon>
        <taxon>Pteriomorphia</taxon>
        <taxon>Ostreida</taxon>
        <taxon>Ostreoidea</taxon>
        <taxon>Ostreidae</taxon>
        <taxon>Magallana</taxon>
    </lineage>
</organism>
<keyword evidence="7 12" id="KW-1133">Transmembrane helix</keyword>
<comment type="subunit">
    <text evidence="3">Constitutively interacts with CASP4; required for the localization of procaspase 4 to the ER.</text>
</comment>
<dbReference type="EnsemblMetazoa" id="G1610.3">
    <property type="protein sequence ID" value="G1610.3:cds"/>
    <property type="gene ID" value="G1610"/>
</dbReference>
<keyword evidence="6" id="KW-0256">Endoplasmic reticulum</keyword>
<evidence type="ECO:0008006" key="15">
    <source>
        <dbReference type="Google" id="ProtNLM"/>
    </source>
</evidence>
<comment type="similarity">
    <text evidence="2">Belongs to the TMEM214 family.</text>
</comment>
<evidence type="ECO:0000313" key="13">
    <source>
        <dbReference type="EnsemblMetazoa" id="G1610.6:cds"/>
    </source>
</evidence>
<evidence type="ECO:0000256" key="9">
    <source>
        <dbReference type="ARBA" id="ARBA00023180"/>
    </source>
</evidence>
<comment type="subcellular location">
    <subcellularLocation>
        <location evidence="1">Endoplasmic reticulum membrane</location>
        <topology evidence="1">Multi-pass membrane protein</topology>
    </subcellularLocation>
</comment>
<dbReference type="PANTHER" id="PTHR13448:SF0">
    <property type="entry name" value="TRANSMEMBRANE PROTEIN 214"/>
    <property type="match status" value="1"/>
</dbReference>
<dbReference type="Pfam" id="PF10151">
    <property type="entry name" value="TMEM214"/>
    <property type="match status" value="1"/>
</dbReference>
<evidence type="ECO:0000256" key="12">
    <source>
        <dbReference type="SAM" id="Phobius"/>
    </source>
</evidence>
<dbReference type="Proteomes" id="UP000005408">
    <property type="component" value="Unassembled WGS sequence"/>
</dbReference>
<evidence type="ECO:0000256" key="6">
    <source>
        <dbReference type="ARBA" id="ARBA00022824"/>
    </source>
</evidence>
<feature type="region of interest" description="Disordered" evidence="11">
    <location>
        <begin position="1"/>
        <end position="36"/>
    </location>
</feature>
<feature type="compositionally biased region" description="Basic and acidic residues" evidence="11">
    <location>
        <begin position="98"/>
        <end position="108"/>
    </location>
</feature>
<evidence type="ECO:0000256" key="11">
    <source>
        <dbReference type="SAM" id="MobiDB-lite"/>
    </source>
</evidence>
<evidence type="ECO:0000256" key="1">
    <source>
        <dbReference type="ARBA" id="ARBA00004477"/>
    </source>
</evidence>
<name>A0A8W8IVW9_MAGGI</name>
<dbReference type="AlphaFoldDB" id="A0A8W8IVW9"/>
<feature type="compositionally biased region" description="Basic and acidic residues" evidence="11">
    <location>
        <begin position="26"/>
        <end position="36"/>
    </location>
</feature>
<protein>
    <recommendedName>
        <fullName evidence="15">Transmembrane protein 214</fullName>
    </recommendedName>
</protein>
<evidence type="ECO:0000256" key="5">
    <source>
        <dbReference type="ARBA" id="ARBA00022703"/>
    </source>
</evidence>
<keyword evidence="14" id="KW-1185">Reference proteome</keyword>
<keyword evidence="8 12" id="KW-0472">Membrane</keyword>
<dbReference type="GO" id="GO:0006915">
    <property type="term" value="P:apoptotic process"/>
    <property type="evidence" value="ECO:0007669"/>
    <property type="project" value="UniProtKB-KW"/>
</dbReference>
<dbReference type="GO" id="GO:0005789">
    <property type="term" value="C:endoplasmic reticulum membrane"/>
    <property type="evidence" value="ECO:0007669"/>
    <property type="project" value="UniProtKB-SubCell"/>
</dbReference>
<evidence type="ECO:0000256" key="3">
    <source>
        <dbReference type="ARBA" id="ARBA00011720"/>
    </source>
</evidence>
<proteinExistence type="inferred from homology"/>
<dbReference type="InterPro" id="IPR019308">
    <property type="entry name" value="TMEM214"/>
</dbReference>
<reference evidence="13" key="1">
    <citation type="submission" date="2022-08" db="UniProtKB">
        <authorList>
            <consortium name="EnsemblMetazoa"/>
        </authorList>
    </citation>
    <scope>IDENTIFICATION</scope>
    <source>
        <strain evidence="13">05x7-T-G4-1.051#20</strain>
    </source>
</reference>
<keyword evidence="4 12" id="KW-0812">Transmembrane</keyword>
<dbReference type="PANTHER" id="PTHR13448">
    <property type="entry name" value="TRANSMEMBRANE PROTEIN 214"/>
    <property type="match status" value="1"/>
</dbReference>
<keyword evidence="5" id="KW-0053">Apoptosis</keyword>
<dbReference type="EnsemblMetazoa" id="G1610.2">
    <property type="protein sequence ID" value="G1610.2:cds"/>
    <property type="gene ID" value="G1610"/>
</dbReference>
<evidence type="ECO:0000313" key="14">
    <source>
        <dbReference type="Proteomes" id="UP000005408"/>
    </source>
</evidence>
<sequence>MTSTASPHWEVVGKGKKSKIPTPVSRGERKKLVDGMPKVEHYAPALQESSTLFNVFLEKERKQQQANAQAKAESKDSSKTNGHANASKKPAQPKKKVQKTEPEKKKPTDFLSAVAEIKKDDLESALAITKVSFPGNIEVWLKDLASLLSIKLEQCPEPDPVMKNKPKDFPMCHLTNKCQDLIKSVIREASVETLEHLLYHSITTMLSEMNKGNSSYGYRIFIQLLVYSKPSIALTKTQQYLELLTTHQNKLPRCLSILWCLGVGGNKDFRSGLRVWMEVMMPMLKSRPVAPYCVDYLEELFRTHTDMKKLSGEMSLKEYFFLVDMIFNDQNLPKDLAKKLQTLYPKLKKIALSNDKTHGFRQVFPSYLTRITPGSSRTMKAEILPCLVDCLTSDKQCFAVWCQMYTKHLPQSSVLLNYLAQNWDKVGSRLDKKLFQSTLRSFSITNEELATQGRNSMDGYQECVTVCKDLLQKMEQTHFPWFWVMFLLISTLSAIIAYDIYSSKTFKASRTVRFLEDYGILAFMEQVWSKLSHYTMIAYSWLRVNVPLYTEKAVNTVSPYMALGWTKVSAGAQYLWEVSTPQRQWLYIKLLQLTEQVYNLSPQLWSDISDYILLSWDFLRDKTYLIWTSAVQLFFTSCKWIEKEVLLGQYTPDVLQQFFRSTISLVQSSTVSAVQWCSNLFQLSKGK</sequence>
<feature type="region of interest" description="Disordered" evidence="11">
    <location>
        <begin position="57"/>
        <end position="108"/>
    </location>
</feature>
<feature type="transmembrane region" description="Helical" evidence="12">
    <location>
        <begin position="481"/>
        <end position="501"/>
    </location>
</feature>
<dbReference type="EnsemblMetazoa" id="G1610.6">
    <property type="protein sequence ID" value="G1610.6:cds"/>
    <property type="gene ID" value="G1610"/>
</dbReference>
<evidence type="ECO:0000256" key="4">
    <source>
        <dbReference type="ARBA" id="ARBA00022692"/>
    </source>
</evidence>
<dbReference type="GO" id="GO:0005794">
    <property type="term" value="C:Golgi apparatus"/>
    <property type="evidence" value="ECO:0007669"/>
    <property type="project" value="TreeGrafter"/>
</dbReference>
<evidence type="ECO:0000256" key="8">
    <source>
        <dbReference type="ARBA" id="ARBA00023136"/>
    </source>
</evidence>
<dbReference type="EnsemblMetazoa" id="G1610.1">
    <property type="protein sequence ID" value="G1610.1:cds"/>
    <property type="gene ID" value="G1610"/>
</dbReference>
<evidence type="ECO:0000256" key="2">
    <source>
        <dbReference type="ARBA" id="ARBA00007984"/>
    </source>
</evidence>
<evidence type="ECO:0000256" key="7">
    <source>
        <dbReference type="ARBA" id="ARBA00022989"/>
    </source>
</evidence>
<evidence type="ECO:0000256" key="10">
    <source>
        <dbReference type="ARBA" id="ARBA00024938"/>
    </source>
</evidence>
<accession>A0A8W8IVW9</accession>
<keyword evidence="9" id="KW-0325">Glycoprotein</keyword>
<dbReference type="OMA" id="NGSAGKW"/>